<dbReference type="Proteomes" id="UP000608850">
    <property type="component" value="Unassembled WGS sequence"/>
</dbReference>
<dbReference type="InterPro" id="IPR025110">
    <property type="entry name" value="AMP-bd_C"/>
</dbReference>
<dbReference type="InterPro" id="IPR000873">
    <property type="entry name" value="AMP-dep_synth/lig_dom"/>
</dbReference>
<dbReference type="Gene3D" id="3.40.50.12780">
    <property type="entry name" value="N-terminal domain of ligase-like"/>
    <property type="match status" value="1"/>
</dbReference>
<dbReference type="InterPro" id="IPR020845">
    <property type="entry name" value="AMP-binding_CS"/>
</dbReference>
<evidence type="ECO:0000313" key="4">
    <source>
        <dbReference type="Proteomes" id="UP000608850"/>
    </source>
</evidence>
<proteinExistence type="predicted"/>
<keyword evidence="4" id="KW-1185">Reference proteome</keyword>
<dbReference type="SUPFAM" id="SSF56801">
    <property type="entry name" value="Acetyl-CoA synthetase-like"/>
    <property type="match status" value="1"/>
</dbReference>
<dbReference type="PROSITE" id="PS00455">
    <property type="entry name" value="AMP_BINDING"/>
    <property type="match status" value="1"/>
</dbReference>
<name>A0A830G817_9EURY</name>
<comment type="caution">
    <text evidence="3">The sequence shown here is derived from an EMBL/GenBank/DDBJ whole genome shotgun (WGS) entry which is preliminary data.</text>
</comment>
<protein>
    <submittedName>
        <fullName evidence="3">Long-chain-fatty-acid--CoA ligase</fullName>
    </submittedName>
</protein>
<dbReference type="InterPro" id="IPR050237">
    <property type="entry name" value="ATP-dep_AMP-bd_enzyme"/>
</dbReference>
<dbReference type="PANTHER" id="PTHR43767:SF10">
    <property type="entry name" value="SURFACTIN SYNTHASE SUBUNIT 1"/>
    <property type="match status" value="1"/>
</dbReference>
<dbReference type="Pfam" id="PF13193">
    <property type="entry name" value="AMP-binding_C"/>
    <property type="match status" value="1"/>
</dbReference>
<accession>A0A830G817</accession>
<evidence type="ECO:0000313" key="3">
    <source>
        <dbReference type="EMBL" id="GGN10665.1"/>
    </source>
</evidence>
<dbReference type="PANTHER" id="PTHR43767">
    <property type="entry name" value="LONG-CHAIN-FATTY-ACID--COA LIGASE"/>
    <property type="match status" value="1"/>
</dbReference>
<dbReference type="InterPro" id="IPR045851">
    <property type="entry name" value="AMP-bd_C_sf"/>
</dbReference>
<organism evidence="3 4">
    <name type="scientific">Halarchaeum nitratireducens</name>
    <dbReference type="NCBI Taxonomy" id="489913"/>
    <lineage>
        <taxon>Archaea</taxon>
        <taxon>Methanobacteriati</taxon>
        <taxon>Methanobacteriota</taxon>
        <taxon>Stenosarchaea group</taxon>
        <taxon>Halobacteria</taxon>
        <taxon>Halobacteriales</taxon>
        <taxon>Halobacteriaceae</taxon>
    </lineage>
</organism>
<dbReference type="InterPro" id="IPR042099">
    <property type="entry name" value="ANL_N_sf"/>
</dbReference>
<dbReference type="Gene3D" id="3.30.300.30">
    <property type="match status" value="1"/>
</dbReference>
<evidence type="ECO:0000259" key="1">
    <source>
        <dbReference type="Pfam" id="PF00501"/>
    </source>
</evidence>
<dbReference type="RefSeq" id="WP_188877268.1">
    <property type="nucleotide sequence ID" value="NZ_BMOQ01000002.1"/>
</dbReference>
<keyword evidence="3" id="KW-0436">Ligase</keyword>
<sequence>MQHGSEHDVPPISDLSAMAAENNPKGTAFGSGVEGRTMTWEEFDRESNRVANGLREYVAQGDRVAMLCQNSLEHVSLWNGALKAGCTVSNLHIRASPNTVQHCIDELRPRVLVVDERTAEFFEERVREKITTDLAAVITLAEPQADYEQSKADLVEGQSAAEPDIRVTEDDLAAVLWTSGTTGQPKGWCFTHRALYLRGSTLVDVAEVNRSSRQPNTFTPSFAAWYSVMLPALVSGAETHFLSNWDAETYLDMIETHELTTGMLVPTMWREILRSDALAEHDVSSLEAITSAGEVLDATTLRNLRENLCSEVKNMYAATESFSTVMQNAELNEERVESVGKPVPGVRLRIVEEGGSYDDIVPQGEVGELVINAPDAPVWAWGDTPKTDESFEDGWWYSGDLGYRSEDGFIYLEGRSDLMILSKGIKVYPAPIEERLNEHPGVEEAAIVGVTDEEYGEKVTAYVNRSDPSVTADDLDDWCIASDNLSRMERPRTYHFVDEPLPRTATGKLDRLSAKQLGDGE</sequence>
<dbReference type="OrthoDB" id="193284at2157"/>
<dbReference type="EMBL" id="BMOQ01000002">
    <property type="protein sequence ID" value="GGN10665.1"/>
    <property type="molecule type" value="Genomic_DNA"/>
</dbReference>
<feature type="domain" description="AMP-binding enzyme C-terminal" evidence="2">
    <location>
        <begin position="432"/>
        <end position="508"/>
    </location>
</feature>
<dbReference type="AlphaFoldDB" id="A0A830G817"/>
<gene>
    <name evidence="3" type="ORF">GCM10009021_08180</name>
</gene>
<dbReference type="Pfam" id="PF00501">
    <property type="entry name" value="AMP-binding"/>
    <property type="match status" value="1"/>
</dbReference>
<reference evidence="3 4" key="1">
    <citation type="journal article" date="2019" name="Int. J. Syst. Evol. Microbiol.">
        <title>The Global Catalogue of Microorganisms (GCM) 10K type strain sequencing project: providing services to taxonomists for standard genome sequencing and annotation.</title>
        <authorList>
            <consortium name="The Broad Institute Genomics Platform"/>
            <consortium name="The Broad Institute Genome Sequencing Center for Infectious Disease"/>
            <person name="Wu L."/>
            <person name="Ma J."/>
        </authorList>
    </citation>
    <scope>NUCLEOTIDE SEQUENCE [LARGE SCALE GENOMIC DNA]</scope>
    <source>
        <strain evidence="3 4">JCM 16331</strain>
    </source>
</reference>
<feature type="domain" description="AMP-dependent synthetase/ligase" evidence="1">
    <location>
        <begin position="19"/>
        <end position="374"/>
    </location>
</feature>
<evidence type="ECO:0000259" key="2">
    <source>
        <dbReference type="Pfam" id="PF13193"/>
    </source>
</evidence>
<dbReference type="GO" id="GO:0016877">
    <property type="term" value="F:ligase activity, forming carbon-sulfur bonds"/>
    <property type="evidence" value="ECO:0007669"/>
    <property type="project" value="UniProtKB-ARBA"/>
</dbReference>